<feature type="non-terminal residue" evidence="14">
    <location>
        <position position="287"/>
    </location>
</feature>
<evidence type="ECO:0000313" key="14">
    <source>
        <dbReference type="EMBL" id="SVC42027.1"/>
    </source>
</evidence>
<dbReference type="EMBL" id="UINC01090253">
    <property type="protein sequence ID" value="SVC42027.1"/>
    <property type="molecule type" value="Genomic_DNA"/>
</dbReference>
<dbReference type="Gene3D" id="3.40.1360.10">
    <property type="match status" value="1"/>
</dbReference>
<evidence type="ECO:0000256" key="1">
    <source>
        <dbReference type="ARBA" id="ARBA00001947"/>
    </source>
</evidence>
<keyword evidence="8" id="KW-0863">Zinc-finger</keyword>
<reference evidence="14" key="1">
    <citation type="submission" date="2018-05" db="EMBL/GenBank/DDBJ databases">
        <authorList>
            <person name="Lanie J.A."/>
            <person name="Ng W.-L."/>
            <person name="Kazmierczak K.M."/>
            <person name="Andrzejewski T.M."/>
            <person name="Davidsen T.M."/>
            <person name="Wayne K.J."/>
            <person name="Tettelin H."/>
            <person name="Glass J.I."/>
            <person name="Rusch D."/>
            <person name="Podicherti R."/>
            <person name="Tsui H.-C.T."/>
            <person name="Winkler M.E."/>
        </authorList>
    </citation>
    <scope>NUCLEOTIDE SEQUENCE</scope>
</reference>
<dbReference type="GO" id="GO:0003899">
    <property type="term" value="F:DNA-directed RNA polymerase activity"/>
    <property type="evidence" value="ECO:0007669"/>
    <property type="project" value="InterPro"/>
</dbReference>
<dbReference type="SMART" id="SM00400">
    <property type="entry name" value="ZnF_CHCC"/>
    <property type="match status" value="1"/>
</dbReference>
<dbReference type="InterPro" id="IPR006295">
    <property type="entry name" value="DNA_primase_DnaG"/>
</dbReference>
<evidence type="ECO:0000256" key="3">
    <source>
        <dbReference type="ARBA" id="ARBA00022515"/>
    </source>
</evidence>
<keyword evidence="12" id="KW-0804">Transcription</keyword>
<keyword evidence="3" id="KW-0639">Primosome</keyword>
<keyword evidence="6" id="KW-0235">DNA replication</keyword>
<keyword evidence="7" id="KW-0479">Metal-binding</keyword>
<dbReference type="PANTHER" id="PTHR30313">
    <property type="entry name" value="DNA PRIMASE"/>
    <property type="match status" value="1"/>
</dbReference>
<dbReference type="Pfam" id="PF01807">
    <property type="entry name" value="Zn_ribbon_DnaG"/>
    <property type="match status" value="1"/>
</dbReference>
<dbReference type="GO" id="GO:0000428">
    <property type="term" value="C:DNA-directed RNA polymerase complex"/>
    <property type="evidence" value="ECO:0007669"/>
    <property type="project" value="UniProtKB-KW"/>
</dbReference>
<dbReference type="InterPro" id="IPR002694">
    <property type="entry name" value="Znf_CHC2"/>
</dbReference>
<dbReference type="GO" id="GO:0005737">
    <property type="term" value="C:cytoplasm"/>
    <property type="evidence" value="ECO:0007669"/>
    <property type="project" value="TreeGrafter"/>
</dbReference>
<dbReference type="GO" id="GO:0006269">
    <property type="term" value="P:DNA replication, synthesis of primer"/>
    <property type="evidence" value="ECO:0007669"/>
    <property type="project" value="UniProtKB-KW"/>
</dbReference>
<evidence type="ECO:0000256" key="9">
    <source>
        <dbReference type="ARBA" id="ARBA00022833"/>
    </source>
</evidence>
<evidence type="ECO:0000256" key="12">
    <source>
        <dbReference type="ARBA" id="ARBA00023163"/>
    </source>
</evidence>
<gene>
    <name evidence="14" type="ORF">METZ01_LOCUS294881</name>
</gene>
<dbReference type="InterPro" id="IPR036977">
    <property type="entry name" value="DNA_primase_Znf_CHC2"/>
</dbReference>
<dbReference type="SUPFAM" id="SSF57783">
    <property type="entry name" value="Zinc beta-ribbon"/>
    <property type="match status" value="1"/>
</dbReference>
<sequence>MSTRIPQAFIDELTARADIVEVIGTRVQLKKAGKIYKGLCPFHEEKTPSFTVEPTKGFYHCFGCGAHDTAIGFLMNYDNLGFVEAVEELADKLGLEMPTSEVSPGPDQDDKYNLYRILGEADQIYRKALRENQAAIKYLQKRGIDGAAAGRFAIGYAPEGWDTVLKALAQNEEQADALIKAGLVIENETGRRYDRFRGRVMFPIRDQRGRVIGFGGRVLGKGEPKYMNSPETPVFHKGRALYGLHEARQHPGRAREIVVVEGYLDVVSLAQHGIEPAVATLGTATTT</sequence>
<proteinExistence type="predicted"/>
<evidence type="ECO:0000256" key="7">
    <source>
        <dbReference type="ARBA" id="ARBA00022723"/>
    </source>
</evidence>
<evidence type="ECO:0000256" key="5">
    <source>
        <dbReference type="ARBA" id="ARBA00022695"/>
    </source>
</evidence>
<name>A0A382M2W7_9ZZZZ</name>
<dbReference type="InterPro" id="IPR034151">
    <property type="entry name" value="TOPRIM_DnaG_bac"/>
</dbReference>
<dbReference type="PANTHER" id="PTHR30313:SF2">
    <property type="entry name" value="DNA PRIMASE"/>
    <property type="match status" value="1"/>
</dbReference>
<evidence type="ECO:0000256" key="10">
    <source>
        <dbReference type="ARBA" id="ARBA00022842"/>
    </source>
</evidence>
<evidence type="ECO:0000256" key="6">
    <source>
        <dbReference type="ARBA" id="ARBA00022705"/>
    </source>
</evidence>
<dbReference type="InterPro" id="IPR013264">
    <property type="entry name" value="DNAG_N"/>
</dbReference>
<evidence type="ECO:0000256" key="11">
    <source>
        <dbReference type="ARBA" id="ARBA00023125"/>
    </source>
</evidence>
<dbReference type="AlphaFoldDB" id="A0A382M2W7"/>
<dbReference type="Pfam" id="PF08275">
    <property type="entry name" value="DNAG_N"/>
    <property type="match status" value="1"/>
</dbReference>
<dbReference type="Gene3D" id="3.90.980.10">
    <property type="entry name" value="DNA primase, catalytic core, N-terminal domain"/>
    <property type="match status" value="1"/>
</dbReference>
<comment type="cofactor">
    <cofactor evidence="1">
        <name>Zn(2+)</name>
        <dbReference type="ChEBI" id="CHEBI:29105"/>
    </cofactor>
</comment>
<evidence type="ECO:0000259" key="13">
    <source>
        <dbReference type="SMART" id="SM00400"/>
    </source>
</evidence>
<dbReference type="GO" id="GO:0008270">
    <property type="term" value="F:zinc ion binding"/>
    <property type="evidence" value="ECO:0007669"/>
    <property type="project" value="UniProtKB-KW"/>
</dbReference>
<dbReference type="GO" id="GO:1990077">
    <property type="term" value="C:primosome complex"/>
    <property type="evidence" value="ECO:0007669"/>
    <property type="project" value="UniProtKB-KW"/>
</dbReference>
<dbReference type="GO" id="GO:0003677">
    <property type="term" value="F:DNA binding"/>
    <property type="evidence" value="ECO:0007669"/>
    <property type="project" value="UniProtKB-KW"/>
</dbReference>
<dbReference type="InterPro" id="IPR037068">
    <property type="entry name" value="DNA_primase_core_N_sf"/>
</dbReference>
<dbReference type="Gene3D" id="3.90.580.10">
    <property type="entry name" value="Zinc finger, CHC2-type domain"/>
    <property type="match status" value="1"/>
</dbReference>
<keyword evidence="2" id="KW-0240">DNA-directed RNA polymerase</keyword>
<dbReference type="Pfam" id="PF13662">
    <property type="entry name" value="Toprim_4"/>
    <property type="match status" value="1"/>
</dbReference>
<dbReference type="NCBIfam" id="TIGR01391">
    <property type="entry name" value="dnaG"/>
    <property type="match status" value="1"/>
</dbReference>
<dbReference type="InterPro" id="IPR006171">
    <property type="entry name" value="TOPRIM_dom"/>
</dbReference>
<dbReference type="FunFam" id="3.90.980.10:FF:000001">
    <property type="entry name" value="DNA primase"/>
    <property type="match status" value="1"/>
</dbReference>
<keyword evidence="4" id="KW-0808">Transferase</keyword>
<accession>A0A382M2W7</accession>
<keyword evidence="9" id="KW-0862">Zinc</keyword>
<dbReference type="FunFam" id="3.90.580.10:FF:000001">
    <property type="entry name" value="DNA primase"/>
    <property type="match status" value="1"/>
</dbReference>
<evidence type="ECO:0000256" key="4">
    <source>
        <dbReference type="ARBA" id="ARBA00022679"/>
    </source>
</evidence>
<keyword evidence="10" id="KW-0460">Magnesium</keyword>
<dbReference type="CDD" id="cd03364">
    <property type="entry name" value="TOPRIM_DnaG_primases"/>
    <property type="match status" value="1"/>
</dbReference>
<protein>
    <recommendedName>
        <fullName evidence="13">Zinc finger CHC2-type domain-containing protein</fullName>
    </recommendedName>
</protein>
<dbReference type="InterPro" id="IPR050219">
    <property type="entry name" value="DnaG_primase"/>
</dbReference>
<keyword evidence="11" id="KW-0238">DNA-binding</keyword>
<evidence type="ECO:0000256" key="2">
    <source>
        <dbReference type="ARBA" id="ARBA00022478"/>
    </source>
</evidence>
<evidence type="ECO:0000256" key="8">
    <source>
        <dbReference type="ARBA" id="ARBA00022771"/>
    </source>
</evidence>
<keyword evidence="5" id="KW-0548">Nucleotidyltransferase</keyword>
<feature type="domain" description="Zinc finger CHC2-type" evidence="13">
    <location>
        <begin position="36"/>
        <end position="90"/>
    </location>
</feature>
<organism evidence="14">
    <name type="scientific">marine metagenome</name>
    <dbReference type="NCBI Taxonomy" id="408172"/>
    <lineage>
        <taxon>unclassified sequences</taxon>
        <taxon>metagenomes</taxon>
        <taxon>ecological metagenomes</taxon>
    </lineage>
</organism>
<dbReference type="SUPFAM" id="SSF56731">
    <property type="entry name" value="DNA primase core"/>
    <property type="match status" value="1"/>
</dbReference>